<keyword evidence="1" id="KW-0812">Transmembrane</keyword>
<dbReference type="Proteomes" id="UP000029640">
    <property type="component" value="Unassembled WGS sequence"/>
</dbReference>
<reference evidence="2 3" key="1">
    <citation type="journal article" date="2014" name="Genome Announc.">
        <title>Genome Sequence of Gammaproteobacterial Pseudohaliea rubra Type Strain DSM 19751, Isolated from Coastal Seawater of the Mediterranean Sea.</title>
        <authorList>
            <person name="Spring S."/>
            <person name="Fiebig A."/>
            <person name="Riedel T."/>
            <person name="Goker M."/>
            <person name="Klenk H.P."/>
        </authorList>
    </citation>
    <scope>NUCLEOTIDE SEQUENCE [LARGE SCALE GENOMIC DNA]</scope>
    <source>
        <strain evidence="2 3">DSM 19751</strain>
    </source>
</reference>
<keyword evidence="3" id="KW-1185">Reference proteome</keyword>
<dbReference type="HOGENOM" id="CLU_045686_0_2_6"/>
<dbReference type="GO" id="GO:0043190">
    <property type="term" value="C:ATP-binding cassette (ABC) transporter complex"/>
    <property type="evidence" value="ECO:0007669"/>
    <property type="project" value="InterPro"/>
</dbReference>
<dbReference type="Pfam" id="PF02405">
    <property type="entry name" value="MlaE"/>
    <property type="match status" value="1"/>
</dbReference>
<dbReference type="AlphaFoldDB" id="A0A095VV07"/>
<dbReference type="InterPro" id="IPR030802">
    <property type="entry name" value="Permease_MalE"/>
</dbReference>
<keyword evidence="1" id="KW-0472">Membrane</keyword>
<dbReference type="PANTHER" id="PTHR30188:SF3">
    <property type="entry name" value="ABC TRANSPORTER PERMEASE"/>
    <property type="match status" value="1"/>
</dbReference>
<feature type="transmembrane region" description="Helical" evidence="1">
    <location>
        <begin position="308"/>
        <end position="329"/>
    </location>
</feature>
<feature type="transmembrane region" description="Helical" evidence="1">
    <location>
        <begin position="350"/>
        <end position="369"/>
    </location>
</feature>
<dbReference type="GO" id="GO:0005548">
    <property type="term" value="F:phospholipid transporter activity"/>
    <property type="evidence" value="ECO:0007669"/>
    <property type="project" value="TreeGrafter"/>
</dbReference>
<evidence type="ECO:0000256" key="1">
    <source>
        <dbReference type="SAM" id="Phobius"/>
    </source>
</evidence>
<feature type="transmembrane region" description="Helical" evidence="1">
    <location>
        <begin position="169"/>
        <end position="189"/>
    </location>
</feature>
<feature type="transmembrane region" description="Helical" evidence="1">
    <location>
        <begin position="262"/>
        <end position="288"/>
    </location>
</feature>
<evidence type="ECO:0000313" key="3">
    <source>
        <dbReference type="Proteomes" id="UP000029640"/>
    </source>
</evidence>
<dbReference type="PANTHER" id="PTHR30188">
    <property type="entry name" value="ABC TRANSPORTER PERMEASE PROTEIN-RELATED"/>
    <property type="match status" value="1"/>
</dbReference>
<evidence type="ECO:0000313" key="2">
    <source>
        <dbReference type="EMBL" id="KGE05297.1"/>
    </source>
</evidence>
<comment type="caution">
    <text evidence="2">The sequence shown here is derived from an EMBL/GenBank/DDBJ whole genome shotgun (WGS) entry which is preliminary data.</text>
</comment>
<name>A0A095VV07_9GAMM</name>
<dbReference type="OrthoDB" id="9810518at2"/>
<sequence>MADVGPSCDLTVDADGACLRLAGPWRGTRLPDTDAIVERLRAVPPRRLTVAADAVADWDSRLPAFLLACHEACRGAGGSLDSTSLPDGLAALLRLATATAPAASSRASRHGLFSAAALRQQLHEIGEEVLDSLAFLGDALRACGRTFVPGSATRWVDLRDCLYQAGPDALPIITLTSVLVGMILAYLGAVQLQQFGAEVYVADLVAIGMLREMGALMTAVVMAGRTGAAYAAQLGTMQGNEEVDAIATLGLSPMEFLVAPRMLALVVTMPLLVVYADLLGIIGGGIVAGGMGISALQYLSQLEDAFSFTHAFVGIGKGVLFAFLIALAGSRAGMSAGRNAAAVGRATTEAVVTAVVYLIVADAGMNILFQQLGI</sequence>
<keyword evidence="1" id="KW-1133">Transmembrane helix</keyword>
<gene>
    <name evidence="2" type="ORF">HRUBRA_00119</name>
</gene>
<accession>A0A095VV07</accession>
<dbReference type="eggNOG" id="COG0767">
    <property type="taxonomic scope" value="Bacteria"/>
</dbReference>
<dbReference type="STRING" id="1265313.HRUBRA_00119"/>
<dbReference type="EMBL" id="AUVB01000003">
    <property type="protein sequence ID" value="KGE05297.1"/>
    <property type="molecule type" value="Genomic_DNA"/>
</dbReference>
<organism evidence="2 3">
    <name type="scientific">Pseudohaliea rubra DSM 19751</name>
    <dbReference type="NCBI Taxonomy" id="1265313"/>
    <lineage>
        <taxon>Bacteria</taxon>
        <taxon>Pseudomonadati</taxon>
        <taxon>Pseudomonadota</taxon>
        <taxon>Gammaproteobacteria</taxon>
        <taxon>Cellvibrionales</taxon>
        <taxon>Halieaceae</taxon>
        <taxon>Pseudohaliea</taxon>
    </lineage>
</organism>
<proteinExistence type="predicted"/>
<dbReference type="RefSeq" id="WP_035516687.1">
    <property type="nucleotide sequence ID" value="NZ_KN234768.1"/>
</dbReference>
<protein>
    <submittedName>
        <fullName evidence="2">Permease component of ABC-type transport system</fullName>
    </submittedName>
</protein>